<dbReference type="AlphaFoldDB" id="A0A6J6UI04"/>
<proteinExistence type="predicted"/>
<name>A0A6J6UI04_9ZZZZ</name>
<sequence length="62" mass="7082">MDQAKSLAQAMGWQEWKFLIAVEKENAEILILRGHDDEAKEILRRVKSVEEILTSASFHEAA</sequence>
<organism evidence="1">
    <name type="scientific">freshwater metagenome</name>
    <dbReference type="NCBI Taxonomy" id="449393"/>
    <lineage>
        <taxon>unclassified sequences</taxon>
        <taxon>metagenomes</taxon>
        <taxon>ecological metagenomes</taxon>
    </lineage>
</organism>
<dbReference type="EMBL" id="CAEZZF010000104">
    <property type="protein sequence ID" value="CAB4758323.1"/>
    <property type="molecule type" value="Genomic_DNA"/>
</dbReference>
<accession>A0A6J6UI04</accession>
<gene>
    <name evidence="1" type="ORF">UFOPK2837_00994</name>
</gene>
<protein>
    <submittedName>
        <fullName evidence="1">Unannotated protein</fullName>
    </submittedName>
</protein>
<evidence type="ECO:0000313" key="1">
    <source>
        <dbReference type="EMBL" id="CAB4758323.1"/>
    </source>
</evidence>
<reference evidence="1" key="1">
    <citation type="submission" date="2020-05" db="EMBL/GenBank/DDBJ databases">
        <authorList>
            <person name="Chiriac C."/>
            <person name="Salcher M."/>
            <person name="Ghai R."/>
            <person name="Kavagutti S V."/>
        </authorList>
    </citation>
    <scope>NUCLEOTIDE SEQUENCE</scope>
</reference>